<dbReference type="Proteomes" id="UP000706039">
    <property type="component" value="Unassembled WGS sequence"/>
</dbReference>
<reference evidence="1 2" key="1">
    <citation type="submission" date="2021-08" db="EMBL/GenBank/DDBJ databases">
        <authorList>
            <person name="Tuo L."/>
        </authorList>
    </citation>
    <scope>NUCLEOTIDE SEQUENCE [LARGE SCALE GENOMIC DNA]</scope>
    <source>
        <strain evidence="1 2">JCM 31229</strain>
    </source>
</reference>
<name>A0ABS7PRA2_9SPHN</name>
<sequence length="130" mass="14039">MTGFWTGRYWYDAPSEPVVSFLANIDDAGGALSGSISEPNTISRSSQRLESFIRGTRDGFSVAFAKVYDGSADLAHRVDYAGELAHDGLSVSGRWILEGWTGGFEMARQSVAEIEDEAKAEQAAAITMQP</sequence>
<accession>A0ABS7PRA2</accession>
<gene>
    <name evidence="1" type="ORF">K7G82_15745</name>
</gene>
<dbReference type="EMBL" id="JAINVV010000007">
    <property type="protein sequence ID" value="MBY8823758.1"/>
    <property type="molecule type" value="Genomic_DNA"/>
</dbReference>
<evidence type="ECO:0000313" key="1">
    <source>
        <dbReference type="EMBL" id="MBY8823758.1"/>
    </source>
</evidence>
<evidence type="ECO:0000313" key="2">
    <source>
        <dbReference type="Proteomes" id="UP000706039"/>
    </source>
</evidence>
<protein>
    <submittedName>
        <fullName evidence="1">Uncharacterized protein</fullName>
    </submittedName>
</protein>
<organism evidence="1 2">
    <name type="scientific">Sphingomonas colocasiae</name>
    <dbReference type="NCBI Taxonomy" id="1848973"/>
    <lineage>
        <taxon>Bacteria</taxon>
        <taxon>Pseudomonadati</taxon>
        <taxon>Pseudomonadota</taxon>
        <taxon>Alphaproteobacteria</taxon>
        <taxon>Sphingomonadales</taxon>
        <taxon>Sphingomonadaceae</taxon>
        <taxon>Sphingomonas</taxon>
    </lineage>
</organism>
<comment type="caution">
    <text evidence="1">The sequence shown here is derived from an EMBL/GenBank/DDBJ whole genome shotgun (WGS) entry which is preliminary data.</text>
</comment>
<proteinExistence type="predicted"/>
<dbReference type="RefSeq" id="WP_222990868.1">
    <property type="nucleotide sequence ID" value="NZ_JAINVV010000007.1"/>
</dbReference>
<keyword evidence="2" id="KW-1185">Reference proteome</keyword>